<feature type="non-terminal residue" evidence="1">
    <location>
        <position position="1"/>
    </location>
</feature>
<organism evidence="1">
    <name type="scientific">marine sediment metagenome</name>
    <dbReference type="NCBI Taxonomy" id="412755"/>
    <lineage>
        <taxon>unclassified sequences</taxon>
        <taxon>metagenomes</taxon>
        <taxon>ecological metagenomes</taxon>
    </lineage>
</organism>
<sequence length="24" mass="2972">ANLQLGEWLAMLWFIYFRDNNDEI</sequence>
<proteinExistence type="predicted"/>
<reference evidence="1" key="1">
    <citation type="journal article" date="2015" name="Nature">
        <title>Complex archaea that bridge the gap between prokaryotes and eukaryotes.</title>
        <authorList>
            <person name="Spang A."/>
            <person name="Saw J.H."/>
            <person name="Jorgensen S.L."/>
            <person name="Zaremba-Niedzwiedzka K."/>
            <person name="Martijn J."/>
            <person name="Lind A.E."/>
            <person name="van Eijk R."/>
            <person name="Schleper C."/>
            <person name="Guy L."/>
            <person name="Ettema T.J."/>
        </authorList>
    </citation>
    <scope>NUCLEOTIDE SEQUENCE</scope>
</reference>
<dbReference type="EMBL" id="LAZR01041667">
    <property type="protein sequence ID" value="KKL11403.1"/>
    <property type="molecule type" value="Genomic_DNA"/>
</dbReference>
<name>A0A0F9DHC8_9ZZZZ</name>
<evidence type="ECO:0000313" key="1">
    <source>
        <dbReference type="EMBL" id="KKL11403.1"/>
    </source>
</evidence>
<protein>
    <submittedName>
        <fullName evidence="1">Uncharacterized protein</fullName>
    </submittedName>
</protein>
<comment type="caution">
    <text evidence="1">The sequence shown here is derived from an EMBL/GenBank/DDBJ whole genome shotgun (WGS) entry which is preliminary data.</text>
</comment>
<accession>A0A0F9DHC8</accession>
<gene>
    <name evidence="1" type="ORF">LCGC14_2546150</name>
</gene>
<dbReference type="AlphaFoldDB" id="A0A0F9DHC8"/>